<evidence type="ECO:0000256" key="3">
    <source>
        <dbReference type="ARBA" id="ARBA00023180"/>
    </source>
</evidence>
<feature type="domain" description="Phytocyanin" evidence="5">
    <location>
        <begin position="37"/>
        <end position="137"/>
    </location>
</feature>
<feature type="non-terminal residue" evidence="6">
    <location>
        <position position="1"/>
    </location>
</feature>
<dbReference type="SUPFAM" id="SSF49503">
    <property type="entry name" value="Cupredoxins"/>
    <property type="match status" value="1"/>
</dbReference>
<proteinExistence type="predicted"/>
<dbReference type="FunFam" id="2.60.40.420:FF:000003">
    <property type="entry name" value="Blue copper"/>
    <property type="match status" value="1"/>
</dbReference>
<keyword evidence="1" id="KW-0479">Metal-binding</keyword>
<dbReference type="Gene3D" id="2.60.40.420">
    <property type="entry name" value="Cupredoxins - blue copper proteins"/>
    <property type="match status" value="1"/>
</dbReference>
<reference evidence="6 7" key="1">
    <citation type="journal article" date="2019" name="Sci. Rep.">
        <title>A high-quality genome of Eragrostis curvula grass provides insights into Poaceae evolution and supports new strategies to enhance forage quality.</title>
        <authorList>
            <person name="Carballo J."/>
            <person name="Santos B.A.C.M."/>
            <person name="Zappacosta D."/>
            <person name="Garbus I."/>
            <person name="Selva J.P."/>
            <person name="Gallo C.A."/>
            <person name="Diaz A."/>
            <person name="Albertini E."/>
            <person name="Caccamo M."/>
            <person name="Echenique V."/>
        </authorList>
    </citation>
    <scope>NUCLEOTIDE SEQUENCE [LARGE SCALE GENOMIC DNA]</scope>
    <source>
        <strain evidence="7">cv. Victoria</strain>
        <tissue evidence="6">Leaf</tissue>
    </source>
</reference>
<evidence type="ECO:0000256" key="4">
    <source>
        <dbReference type="SAM" id="Phobius"/>
    </source>
</evidence>
<keyword evidence="4" id="KW-0472">Membrane</keyword>
<gene>
    <name evidence="6" type="ORF">EJB05_09900</name>
</gene>
<keyword evidence="2" id="KW-0186">Copper</keyword>
<sequence length="207" mass="21199">LFISLFKSFGTMARVQASLLAIAIVVAAAAFTTASGATHTVGDPGGSWDLQTNLTAWASSLDFQSGDELVFKYSAATHDVVEVDRSAYRSCSAASHVSKFQTGDDTIQLGGVGVRYFICGVPGHCAAGMKLEVRTTPRKPLCNSPPPLAAATNGQPGLDAGGICIGDGDSPTTIITPSYTSVSVAPGSSVSISSVLVITLLLLGLTF</sequence>
<feature type="transmembrane region" description="Helical" evidence="4">
    <location>
        <begin position="184"/>
        <end position="205"/>
    </location>
</feature>
<dbReference type="CDD" id="cd04216">
    <property type="entry name" value="Phytocyanin"/>
    <property type="match status" value="1"/>
</dbReference>
<dbReference type="PROSITE" id="PS51485">
    <property type="entry name" value="PHYTOCYANIN"/>
    <property type="match status" value="1"/>
</dbReference>
<dbReference type="InterPro" id="IPR003245">
    <property type="entry name" value="Phytocyanin_dom"/>
</dbReference>
<dbReference type="PANTHER" id="PTHR33021">
    <property type="entry name" value="BLUE COPPER PROTEIN"/>
    <property type="match status" value="1"/>
</dbReference>
<keyword evidence="7" id="KW-1185">Reference proteome</keyword>
<dbReference type="GO" id="GO:0009055">
    <property type="term" value="F:electron transfer activity"/>
    <property type="evidence" value="ECO:0007669"/>
    <property type="project" value="InterPro"/>
</dbReference>
<keyword evidence="4" id="KW-0812">Transmembrane</keyword>
<evidence type="ECO:0000256" key="2">
    <source>
        <dbReference type="ARBA" id="ARBA00023008"/>
    </source>
</evidence>
<dbReference type="Pfam" id="PF02298">
    <property type="entry name" value="Cu_bind_like"/>
    <property type="match status" value="1"/>
</dbReference>
<dbReference type="PANTHER" id="PTHR33021:SF499">
    <property type="entry name" value="OS12G0150500 PROTEIN"/>
    <property type="match status" value="1"/>
</dbReference>
<keyword evidence="4" id="KW-1133">Transmembrane helix</keyword>
<dbReference type="AlphaFoldDB" id="A0A5J9W662"/>
<evidence type="ECO:0000313" key="7">
    <source>
        <dbReference type="Proteomes" id="UP000324897"/>
    </source>
</evidence>
<dbReference type="InterPro" id="IPR028871">
    <property type="entry name" value="BlueCu_1_BS"/>
</dbReference>
<organism evidence="6 7">
    <name type="scientific">Eragrostis curvula</name>
    <name type="common">weeping love grass</name>
    <dbReference type="NCBI Taxonomy" id="38414"/>
    <lineage>
        <taxon>Eukaryota</taxon>
        <taxon>Viridiplantae</taxon>
        <taxon>Streptophyta</taxon>
        <taxon>Embryophyta</taxon>
        <taxon>Tracheophyta</taxon>
        <taxon>Spermatophyta</taxon>
        <taxon>Magnoliopsida</taxon>
        <taxon>Liliopsida</taxon>
        <taxon>Poales</taxon>
        <taxon>Poaceae</taxon>
        <taxon>PACMAD clade</taxon>
        <taxon>Chloridoideae</taxon>
        <taxon>Eragrostideae</taxon>
        <taxon>Eragrostidinae</taxon>
        <taxon>Eragrostis</taxon>
    </lineage>
</organism>
<dbReference type="PROSITE" id="PS00196">
    <property type="entry name" value="COPPER_BLUE"/>
    <property type="match status" value="1"/>
</dbReference>
<dbReference type="OrthoDB" id="687020at2759"/>
<evidence type="ECO:0000259" key="5">
    <source>
        <dbReference type="PROSITE" id="PS51485"/>
    </source>
</evidence>
<accession>A0A5J9W662</accession>
<evidence type="ECO:0000256" key="1">
    <source>
        <dbReference type="ARBA" id="ARBA00022723"/>
    </source>
</evidence>
<keyword evidence="3" id="KW-0325">Glycoprotein</keyword>
<dbReference type="InterPro" id="IPR039391">
    <property type="entry name" value="Phytocyanin-like"/>
</dbReference>
<dbReference type="GO" id="GO:0046872">
    <property type="term" value="F:metal ion binding"/>
    <property type="evidence" value="ECO:0007669"/>
    <property type="project" value="UniProtKB-KW"/>
</dbReference>
<evidence type="ECO:0000313" key="6">
    <source>
        <dbReference type="EMBL" id="TVU43427.1"/>
    </source>
</evidence>
<comment type="caution">
    <text evidence="6">The sequence shown here is derived from an EMBL/GenBank/DDBJ whole genome shotgun (WGS) entry which is preliminary data.</text>
</comment>
<dbReference type="Proteomes" id="UP000324897">
    <property type="component" value="Unassembled WGS sequence"/>
</dbReference>
<dbReference type="EMBL" id="RWGY01000005">
    <property type="protein sequence ID" value="TVU43427.1"/>
    <property type="molecule type" value="Genomic_DNA"/>
</dbReference>
<dbReference type="InterPro" id="IPR008972">
    <property type="entry name" value="Cupredoxin"/>
</dbReference>
<name>A0A5J9W662_9POAL</name>
<dbReference type="GO" id="GO:0005886">
    <property type="term" value="C:plasma membrane"/>
    <property type="evidence" value="ECO:0007669"/>
    <property type="project" value="TreeGrafter"/>
</dbReference>
<protein>
    <recommendedName>
        <fullName evidence="5">Phytocyanin domain-containing protein</fullName>
    </recommendedName>
</protein>